<feature type="region of interest" description="Disordered" evidence="1">
    <location>
        <begin position="83"/>
        <end position="141"/>
    </location>
</feature>
<dbReference type="EMBL" id="BAAARK010000002">
    <property type="protein sequence ID" value="GAA2649273.1"/>
    <property type="molecule type" value="Genomic_DNA"/>
</dbReference>
<keyword evidence="3" id="KW-1185">Reference proteome</keyword>
<evidence type="ECO:0000256" key="1">
    <source>
        <dbReference type="SAM" id="MobiDB-lite"/>
    </source>
</evidence>
<comment type="caution">
    <text evidence="2">The sequence shown here is derived from an EMBL/GenBank/DDBJ whole genome shotgun (WGS) entry which is preliminary data.</text>
</comment>
<dbReference type="Proteomes" id="UP001500994">
    <property type="component" value="Unassembled WGS sequence"/>
</dbReference>
<feature type="region of interest" description="Disordered" evidence="1">
    <location>
        <begin position="1"/>
        <end position="53"/>
    </location>
</feature>
<accession>A0ABP6DSB1</accession>
<feature type="compositionally biased region" description="Low complexity" evidence="1">
    <location>
        <begin position="9"/>
        <end position="22"/>
    </location>
</feature>
<feature type="compositionally biased region" description="Basic residues" evidence="1">
    <location>
        <begin position="108"/>
        <end position="120"/>
    </location>
</feature>
<protein>
    <submittedName>
        <fullName evidence="2">Uncharacterized protein</fullName>
    </submittedName>
</protein>
<gene>
    <name evidence="2" type="ORF">GCM10009864_11050</name>
</gene>
<name>A0ABP6DSB1_9ACTN</name>
<evidence type="ECO:0000313" key="2">
    <source>
        <dbReference type="EMBL" id="GAA2649273.1"/>
    </source>
</evidence>
<evidence type="ECO:0000313" key="3">
    <source>
        <dbReference type="Proteomes" id="UP001500994"/>
    </source>
</evidence>
<reference evidence="3" key="1">
    <citation type="journal article" date="2019" name="Int. J. Syst. Evol. Microbiol.">
        <title>The Global Catalogue of Microorganisms (GCM) 10K type strain sequencing project: providing services to taxonomists for standard genome sequencing and annotation.</title>
        <authorList>
            <consortium name="The Broad Institute Genomics Platform"/>
            <consortium name="The Broad Institute Genome Sequencing Center for Infectious Disease"/>
            <person name="Wu L."/>
            <person name="Ma J."/>
        </authorList>
    </citation>
    <scope>NUCLEOTIDE SEQUENCE [LARGE SCALE GENOMIC DNA]</scope>
    <source>
        <strain evidence="3">JCM 16374</strain>
    </source>
</reference>
<proteinExistence type="predicted"/>
<organism evidence="2 3">
    <name type="scientific">Streptomyces lunalinharesii</name>
    <dbReference type="NCBI Taxonomy" id="333384"/>
    <lineage>
        <taxon>Bacteria</taxon>
        <taxon>Bacillati</taxon>
        <taxon>Actinomycetota</taxon>
        <taxon>Actinomycetes</taxon>
        <taxon>Kitasatosporales</taxon>
        <taxon>Streptomycetaceae</taxon>
        <taxon>Streptomyces</taxon>
    </lineage>
</organism>
<sequence length="141" mass="15183">MAARRADVVQRAAIQRRPLPGRLRPRGGRGWSGHAPAATRARPARKSSAGRTPVAAHLTVALTGPTGAARKRAASAYVRLRFPRSPAAREAEPYAETEAEAQTEAKAAKKAKKKLWPPKRRGPEHGRGHTGGPREIGRIRA</sequence>